<keyword evidence="1" id="KW-0472">Membrane</keyword>
<dbReference type="GeneID" id="116287613"/>
<organism evidence="3 4">
    <name type="scientific">Actinia tenebrosa</name>
    <name type="common">Australian red waratah sea anemone</name>
    <dbReference type="NCBI Taxonomy" id="6105"/>
    <lineage>
        <taxon>Eukaryota</taxon>
        <taxon>Metazoa</taxon>
        <taxon>Cnidaria</taxon>
        <taxon>Anthozoa</taxon>
        <taxon>Hexacorallia</taxon>
        <taxon>Actiniaria</taxon>
        <taxon>Actiniidae</taxon>
        <taxon>Actinia</taxon>
    </lineage>
</organism>
<evidence type="ECO:0000259" key="2">
    <source>
        <dbReference type="PROSITE" id="PS50011"/>
    </source>
</evidence>
<dbReference type="PROSITE" id="PS50011">
    <property type="entry name" value="PROTEIN_KINASE_DOM"/>
    <property type="match status" value="1"/>
</dbReference>
<dbReference type="SUPFAM" id="SSF56112">
    <property type="entry name" value="Protein kinase-like (PK-like)"/>
    <property type="match status" value="1"/>
</dbReference>
<keyword evidence="3" id="KW-1185">Reference proteome</keyword>
<keyword evidence="1" id="KW-1133">Transmembrane helix</keyword>
<keyword evidence="1" id="KW-0812">Transmembrane</keyword>
<dbReference type="GO" id="GO:0005886">
    <property type="term" value="C:plasma membrane"/>
    <property type="evidence" value="ECO:0007669"/>
    <property type="project" value="TreeGrafter"/>
</dbReference>
<dbReference type="InterPro" id="IPR008266">
    <property type="entry name" value="Tyr_kinase_AS"/>
</dbReference>
<dbReference type="Proteomes" id="UP000515163">
    <property type="component" value="Unplaced"/>
</dbReference>
<protein>
    <submittedName>
        <fullName evidence="4">Tyrosine kinase receptor Cad96Ca-like</fullName>
    </submittedName>
</protein>
<evidence type="ECO:0000256" key="1">
    <source>
        <dbReference type="SAM" id="Phobius"/>
    </source>
</evidence>
<sequence>MAEQAGIGLGCGVLFAVIVASSVMCFKKRRLPKTSDKGRYSIQGYPKDTTSNRRQKVLAKLKGTTVKSKKSNATEQIVAAKTLHDTADLNEKQEFLKEIDLMKKLGCYQNIVNFLGCCTTSEPNFLVVEFLPKGDLLKYLRTNRHKISGFEGKETAPAYLHTKSLLSQQEPQYTNSLASLQEADILSPATEQEKKLAIDDVLTPKDVLSFSFQIAAGMEYLSSKGFVHRDLAARNILVADNKQVKVSDFGLTRDLYEESAYNARVQRKLPIKWMSPEALYDQVFTTESDVWSYGVVLWEISTLGGAPYPSMSTRELYREVRRGYRMEKPDMCSDEMYKTMMQCWQENPKERPKFTELRQRFEELLQEDSPYVDFSNLDHNKDYYLVPSFNSAGDDEDGSACSFYL</sequence>
<dbReference type="PROSITE" id="PS00109">
    <property type="entry name" value="PROTEIN_KINASE_TYR"/>
    <property type="match status" value="1"/>
</dbReference>
<name>A0A6P8H3I0_ACTTE</name>
<dbReference type="InterPro" id="IPR050122">
    <property type="entry name" value="RTK"/>
</dbReference>
<dbReference type="GO" id="GO:0005524">
    <property type="term" value="F:ATP binding"/>
    <property type="evidence" value="ECO:0007669"/>
    <property type="project" value="InterPro"/>
</dbReference>
<dbReference type="GO" id="GO:0043235">
    <property type="term" value="C:receptor complex"/>
    <property type="evidence" value="ECO:0007669"/>
    <property type="project" value="TreeGrafter"/>
</dbReference>
<dbReference type="InterPro" id="IPR020635">
    <property type="entry name" value="Tyr_kinase_cat_dom"/>
</dbReference>
<dbReference type="InterPro" id="IPR011009">
    <property type="entry name" value="Kinase-like_dom_sf"/>
</dbReference>
<dbReference type="CDD" id="cd00192">
    <property type="entry name" value="PTKc"/>
    <property type="match status" value="1"/>
</dbReference>
<dbReference type="InterPro" id="IPR001245">
    <property type="entry name" value="Ser-Thr/Tyr_kinase_cat_dom"/>
</dbReference>
<gene>
    <name evidence="4" type="primary">LOC116287613</name>
</gene>
<reference evidence="4" key="1">
    <citation type="submission" date="2025-08" db="UniProtKB">
        <authorList>
            <consortium name="RefSeq"/>
        </authorList>
    </citation>
    <scope>IDENTIFICATION</scope>
    <source>
        <tissue evidence="4">Tentacle</tissue>
    </source>
</reference>
<dbReference type="PANTHER" id="PTHR24416">
    <property type="entry name" value="TYROSINE-PROTEIN KINASE RECEPTOR"/>
    <property type="match status" value="1"/>
</dbReference>
<feature type="transmembrane region" description="Helical" evidence="1">
    <location>
        <begin position="6"/>
        <end position="26"/>
    </location>
</feature>
<dbReference type="GO" id="GO:0007169">
    <property type="term" value="P:cell surface receptor protein tyrosine kinase signaling pathway"/>
    <property type="evidence" value="ECO:0007669"/>
    <property type="project" value="TreeGrafter"/>
</dbReference>
<evidence type="ECO:0000313" key="3">
    <source>
        <dbReference type="Proteomes" id="UP000515163"/>
    </source>
</evidence>
<proteinExistence type="predicted"/>
<dbReference type="KEGG" id="aten:116287613"/>
<accession>A0A6P8H3I0</accession>
<dbReference type="InParanoid" id="A0A6P8H3I0"/>
<dbReference type="Gene3D" id="1.10.510.10">
    <property type="entry name" value="Transferase(Phosphotransferase) domain 1"/>
    <property type="match status" value="1"/>
</dbReference>
<dbReference type="Pfam" id="PF07714">
    <property type="entry name" value="PK_Tyr_Ser-Thr"/>
    <property type="match status" value="1"/>
</dbReference>
<dbReference type="FunFam" id="1.10.510.10:FF:000462">
    <property type="entry name" value="Receptor tyrosine kinase"/>
    <property type="match status" value="1"/>
</dbReference>
<dbReference type="SMART" id="SM00219">
    <property type="entry name" value="TyrKc"/>
    <property type="match status" value="1"/>
</dbReference>
<feature type="domain" description="Protein kinase" evidence="2">
    <location>
        <begin position="51"/>
        <end position="365"/>
    </location>
</feature>
<dbReference type="InterPro" id="IPR000719">
    <property type="entry name" value="Prot_kinase_dom"/>
</dbReference>
<dbReference type="GO" id="GO:0004714">
    <property type="term" value="F:transmembrane receptor protein tyrosine kinase activity"/>
    <property type="evidence" value="ECO:0007669"/>
    <property type="project" value="TreeGrafter"/>
</dbReference>
<dbReference type="Gene3D" id="3.30.200.20">
    <property type="entry name" value="Phosphorylase Kinase, domain 1"/>
    <property type="match status" value="1"/>
</dbReference>
<dbReference type="AlphaFoldDB" id="A0A6P8H3I0"/>
<dbReference type="OrthoDB" id="5984176at2759"/>
<dbReference type="RefSeq" id="XP_031550158.1">
    <property type="nucleotide sequence ID" value="XM_031694298.1"/>
</dbReference>
<evidence type="ECO:0000313" key="4">
    <source>
        <dbReference type="RefSeq" id="XP_031550158.1"/>
    </source>
</evidence>
<dbReference type="PANTHER" id="PTHR24416:SF583">
    <property type="entry name" value="RECEPTOR PROTEIN-TYROSINE KINASE"/>
    <property type="match status" value="1"/>
</dbReference>